<sequence length="281" mass="33397">MNNSMINSEKESKFINYYTTIFPYKEIFKTINISKKKELAFGLQGTTFMRYETFDTPDEFYNRIKTVNPYRIDVGATYKERPKKTTKNEFVGKELVFDIDLTDYDRKCCTDKNVCEKCYELIKCTIEIFDYVLKEEFGFKSYGFVFSGRRGVHCWVFGYDELDTETRSGIFRFFNSYLTVPGKKLKAEYKNIIKKYTNSSEEDLIKWFPRIDKQVTVKTNHLIKMPFSVHPETMKVSIPLDPENIKEYRNLPSVDDFLSGEANIKEYVNIMERWINEEQDE</sequence>
<name>A0A1W0E3V5_9MICR</name>
<dbReference type="OrthoDB" id="19606at2759"/>
<dbReference type="AlphaFoldDB" id="A0A1W0E3V5"/>
<dbReference type="GO" id="GO:0003899">
    <property type="term" value="F:DNA-directed RNA polymerase activity"/>
    <property type="evidence" value="ECO:0007669"/>
    <property type="project" value="InterPro"/>
</dbReference>
<proteinExistence type="inferred from homology"/>
<dbReference type="SUPFAM" id="SSF56747">
    <property type="entry name" value="Prim-pol domain"/>
    <property type="match status" value="1"/>
</dbReference>
<comment type="similarity">
    <text evidence="1">Belongs to the eukaryotic-type primase small subunit family.</text>
</comment>
<evidence type="ECO:0000256" key="1">
    <source>
        <dbReference type="ARBA" id="ARBA00009762"/>
    </source>
</evidence>
<evidence type="ECO:0000313" key="2">
    <source>
        <dbReference type="EMBL" id="OQS53911.1"/>
    </source>
</evidence>
<evidence type="ECO:0000313" key="3">
    <source>
        <dbReference type="Proteomes" id="UP000192758"/>
    </source>
</evidence>
<dbReference type="GO" id="GO:0006269">
    <property type="term" value="P:DNA replication, synthesis of primer"/>
    <property type="evidence" value="ECO:0007669"/>
    <property type="project" value="InterPro"/>
</dbReference>
<gene>
    <name evidence="2" type="primary">Prim1</name>
    <name evidence="2" type="ORF">EHP00_1521</name>
</gene>
<organism evidence="2 3">
    <name type="scientific">Ecytonucleospora hepatopenaei</name>
    <dbReference type="NCBI Taxonomy" id="646526"/>
    <lineage>
        <taxon>Eukaryota</taxon>
        <taxon>Fungi</taxon>
        <taxon>Fungi incertae sedis</taxon>
        <taxon>Microsporidia</taxon>
        <taxon>Enterocytozoonidae</taxon>
        <taxon>Ecytonucleospora</taxon>
    </lineage>
</organism>
<dbReference type="PANTHER" id="PTHR10536">
    <property type="entry name" value="DNA PRIMASE SMALL SUBUNIT"/>
    <property type="match status" value="1"/>
</dbReference>
<accession>A0A1W0E3V5</accession>
<protein>
    <submittedName>
        <fullName evidence="2">Prim1</fullName>
    </submittedName>
</protein>
<keyword evidence="3" id="KW-1185">Reference proteome</keyword>
<dbReference type="Gene3D" id="3.90.920.10">
    <property type="entry name" value="DNA primase, PRIM domain"/>
    <property type="match status" value="1"/>
</dbReference>
<dbReference type="VEuPathDB" id="MicrosporidiaDB:EHP00_1521"/>
<dbReference type="InterPro" id="IPR002755">
    <property type="entry name" value="DNA_primase_S"/>
</dbReference>
<dbReference type="Proteomes" id="UP000192758">
    <property type="component" value="Unassembled WGS sequence"/>
</dbReference>
<dbReference type="EMBL" id="MNPJ01000024">
    <property type="protein sequence ID" value="OQS53911.1"/>
    <property type="molecule type" value="Genomic_DNA"/>
</dbReference>
<dbReference type="STRING" id="646526.A0A1W0E3V5"/>
<reference evidence="2 3" key="1">
    <citation type="journal article" date="2017" name="Environ. Microbiol.">
        <title>Decay of the glycolytic pathway and adaptation to intranuclear parasitism within Enterocytozoonidae microsporidia.</title>
        <authorList>
            <person name="Wiredu Boakye D."/>
            <person name="Jaroenlak P."/>
            <person name="Prachumwat A."/>
            <person name="Williams T.A."/>
            <person name="Bateman K.S."/>
            <person name="Itsathitphaisarn O."/>
            <person name="Sritunyalucksana K."/>
            <person name="Paszkiewicz K.H."/>
            <person name="Moore K.A."/>
            <person name="Stentiford G.D."/>
            <person name="Williams B.A."/>
        </authorList>
    </citation>
    <scope>NUCLEOTIDE SEQUENCE [LARGE SCALE GENOMIC DNA]</scope>
    <source>
        <strain evidence="2 3">TH1</strain>
    </source>
</reference>
<dbReference type="Pfam" id="PF01896">
    <property type="entry name" value="DNA_primase_S"/>
    <property type="match status" value="1"/>
</dbReference>
<comment type="caution">
    <text evidence="2">The sequence shown here is derived from an EMBL/GenBank/DDBJ whole genome shotgun (WGS) entry which is preliminary data.</text>
</comment>